<dbReference type="EMBL" id="UZAF01016418">
    <property type="protein sequence ID" value="VDO27635.1"/>
    <property type="molecule type" value="Genomic_DNA"/>
</dbReference>
<organism evidence="4">
    <name type="scientific">Haemonchus placei</name>
    <name type="common">Barber's pole worm</name>
    <dbReference type="NCBI Taxonomy" id="6290"/>
    <lineage>
        <taxon>Eukaryota</taxon>
        <taxon>Metazoa</taxon>
        <taxon>Ecdysozoa</taxon>
        <taxon>Nematoda</taxon>
        <taxon>Chromadorea</taxon>
        <taxon>Rhabditida</taxon>
        <taxon>Rhabditina</taxon>
        <taxon>Rhabditomorpha</taxon>
        <taxon>Strongyloidea</taxon>
        <taxon>Trichostrongylidae</taxon>
        <taxon>Haemonchus</taxon>
    </lineage>
</organism>
<gene>
    <name evidence="2" type="ORF">HPLM_LOCUS5989</name>
</gene>
<reference evidence="4" key="1">
    <citation type="submission" date="2016-04" db="UniProtKB">
        <authorList>
            <consortium name="WormBaseParasite"/>
        </authorList>
    </citation>
    <scope>IDENTIFICATION</scope>
</reference>
<evidence type="ECO:0000313" key="2">
    <source>
        <dbReference type="EMBL" id="VDO27635.1"/>
    </source>
</evidence>
<name>A0A158QL85_HAEPC</name>
<dbReference type="WBParaSite" id="HPLM_0000599701-mRNA-1">
    <property type="protein sequence ID" value="HPLM_0000599701-mRNA-1"/>
    <property type="gene ID" value="HPLM_0000599701"/>
</dbReference>
<evidence type="ECO:0000256" key="1">
    <source>
        <dbReference type="SAM" id="MobiDB-lite"/>
    </source>
</evidence>
<sequence length="89" mass="9761">MSDESKGAPPPGENIRLLARSQTEVPHETLETEPILRRPNSIGGAAVVVEESSTDMNVPTARKKLSESRQVHLPTISVGEVIAFFRCFF</sequence>
<keyword evidence="3" id="KW-1185">Reference proteome</keyword>
<reference evidence="2 3" key="2">
    <citation type="submission" date="2018-11" db="EMBL/GenBank/DDBJ databases">
        <authorList>
            <consortium name="Pathogen Informatics"/>
        </authorList>
    </citation>
    <scope>NUCLEOTIDE SEQUENCE [LARGE SCALE GENOMIC DNA]</scope>
    <source>
        <strain evidence="2 3">MHpl1</strain>
    </source>
</reference>
<proteinExistence type="predicted"/>
<accession>A0A158QL85</accession>
<protein>
    <submittedName>
        <fullName evidence="2 4">Uncharacterized protein</fullName>
    </submittedName>
</protein>
<evidence type="ECO:0000313" key="4">
    <source>
        <dbReference type="WBParaSite" id="HPLM_0000599701-mRNA-1"/>
    </source>
</evidence>
<dbReference type="AlphaFoldDB" id="A0A158QL85"/>
<evidence type="ECO:0000313" key="3">
    <source>
        <dbReference type="Proteomes" id="UP000268014"/>
    </source>
</evidence>
<feature type="region of interest" description="Disordered" evidence="1">
    <location>
        <begin position="1"/>
        <end position="31"/>
    </location>
</feature>
<dbReference type="Proteomes" id="UP000268014">
    <property type="component" value="Unassembled WGS sequence"/>
</dbReference>